<gene>
    <name evidence="10" type="ORF">BCR33DRAFT_667020</name>
</gene>
<dbReference type="Gene3D" id="3.40.50.1100">
    <property type="match status" value="2"/>
</dbReference>
<comment type="similarity">
    <text evidence="2">Belongs to the cysteine synthase/cystathionine beta-synthase family.</text>
</comment>
<keyword evidence="6" id="KW-0198">Cysteine biosynthesis</keyword>
<feature type="binding site" evidence="7">
    <location>
        <begin position="258"/>
        <end position="262"/>
    </location>
    <ligand>
        <name>pyridoxal 5'-phosphate</name>
        <dbReference type="ChEBI" id="CHEBI:597326"/>
    </ligand>
</feature>
<feature type="domain" description="Tryptophan synthase beta chain-like PALP" evidence="9">
    <location>
        <begin position="90"/>
        <end position="373"/>
    </location>
</feature>
<dbReference type="InterPro" id="IPR005859">
    <property type="entry name" value="CysK"/>
</dbReference>
<dbReference type="CDD" id="cd01561">
    <property type="entry name" value="CBS_like"/>
    <property type="match status" value="1"/>
</dbReference>
<keyword evidence="4" id="KW-0808">Transferase</keyword>
<evidence type="ECO:0000313" key="10">
    <source>
        <dbReference type="EMBL" id="ORY28396.1"/>
    </source>
</evidence>
<dbReference type="EMBL" id="MCGO01000095">
    <property type="protein sequence ID" value="ORY28396.1"/>
    <property type="molecule type" value="Genomic_DNA"/>
</dbReference>
<protein>
    <submittedName>
        <fullName evidence="10">Cysteine synthase A</fullName>
    </submittedName>
</protein>
<evidence type="ECO:0000256" key="7">
    <source>
        <dbReference type="PIRSR" id="PIRSR605856-50"/>
    </source>
</evidence>
<dbReference type="SUPFAM" id="SSF53686">
    <property type="entry name" value="Tryptophan synthase beta subunit-like PLP-dependent enzymes"/>
    <property type="match status" value="1"/>
</dbReference>
<dbReference type="AlphaFoldDB" id="A0A1Y2B0Y3"/>
<keyword evidence="3" id="KW-0028">Amino-acid biosynthesis</keyword>
<evidence type="ECO:0000313" key="11">
    <source>
        <dbReference type="Proteomes" id="UP000193642"/>
    </source>
</evidence>
<accession>A0A1Y2B0Y3</accession>
<sequence length="403" mass="42578">MLPDTAERYLSTPLFADISVESDVIEPAAASTTEVSAPSPEKVVKTVTTTKTTTVTKVSPNSSTTVVNSTVSTAVIPATPRFPIHQSVLSLIGRTPVVKINRLAPEGVNIYVKLESFNPLSSVKDRLALAVIEDAERRGLLKPGQTVVEATSGNTGIALAMVCAVKGYPFVATMVETFSVERRKIMKFLGAKVVLTPKELKGSGMVAKAEELAKEHGWFQTKQFANPANPEFHRQTTGPEILKDFAGKRLDYIVAGWGTGGTLTGVSAAVKAARPDVKVVAAEPAKAPLLAGGSFTGHFIQGWTPDFIPEVLDRNSYDSLVSVKDEDAIATSKLLAQKEGVFVGISSGATFAAALEVAKTAAPGSNILVMLPDTAERYLSTPLFADISPESDVIEPAAPAAEE</sequence>
<keyword evidence="5 7" id="KW-0663">Pyridoxal phosphate</keyword>
<comment type="cofactor">
    <cofactor evidence="1 7">
        <name>pyridoxal 5'-phosphate</name>
        <dbReference type="ChEBI" id="CHEBI:597326"/>
    </cofactor>
</comment>
<dbReference type="GO" id="GO:0006535">
    <property type="term" value="P:cysteine biosynthetic process from serine"/>
    <property type="evidence" value="ECO:0007669"/>
    <property type="project" value="InterPro"/>
</dbReference>
<evidence type="ECO:0000256" key="4">
    <source>
        <dbReference type="ARBA" id="ARBA00022679"/>
    </source>
</evidence>
<feature type="binding site" evidence="7">
    <location>
        <position position="154"/>
    </location>
    <ligand>
        <name>pyridoxal 5'-phosphate</name>
        <dbReference type="ChEBI" id="CHEBI:597326"/>
    </ligand>
</feature>
<evidence type="ECO:0000256" key="1">
    <source>
        <dbReference type="ARBA" id="ARBA00001933"/>
    </source>
</evidence>
<proteinExistence type="inferred from homology"/>
<dbReference type="STRING" id="329046.A0A1Y2B0Y3"/>
<dbReference type="Proteomes" id="UP000193642">
    <property type="component" value="Unassembled WGS sequence"/>
</dbReference>
<dbReference type="GO" id="GO:0004124">
    <property type="term" value="F:cysteine synthase activity"/>
    <property type="evidence" value="ECO:0007669"/>
    <property type="project" value="InterPro"/>
</dbReference>
<dbReference type="FunFam" id="3.40.50.1100:FF:000006">
    <property type="entry name" value="Cysteine synthase"/>
    <property type="match status" value="1"/>
</dbReference>
<evidence type="ECO:0000256" key="5">
    <source>
        <dbReference type="ARBA" id="ARBA00022898"/>
    </source>
</evidence>
<dbReference type="PANTHER" id="PTHR10314">
    <property type="entry name" value="CYSTATHIONINE BETA-SYNTHASE"/>
    <property type="match status" value="1"/>
</dbReference>
<name>A0A1Y2B0Y3_9FUNG</name>
<dbReference type="InterPro" id="IPR001926">
    <property type="entry name" value="TrpB-like_PALP"/>
</dbReference>
<dbReference type="InterPro" id="IPR005856">
    <property type="entry name" value="Cys_synth"/>
</dbReference>
<feature type="modified residue" description="N6-(pyridoxal phosphate)lysine" evidence="8">
    <location>
        <position position="124"/>
    </location>
</feature>
<evidence type="ECO:0000259" key="9">
    <source>
        <dbReference type="Pfam" id="PF00291"/>
    </source>
</evidence>
<evidence type="ECO:0000256" key="8">
    <source>
        <dbReference type="PIRSR" id="PIRSR605856-51"/>
    </source>
</evidence>
<dbReference type="NCBIfam" id="TIGR01136">
    <property type="entry name" value="cysKM"/>
    <property type="match status" value="1"/>
</dbReference>
<reference evidence="10 11" key="1">
    <citation type="submission" date="2016-07" db="EMBL/GenBank/DDBJ databases">
        <title>Pervasive Adenine N6-methylation of Active Genes in Fungi.</title>
        <authorList>
            <consortium name="DOE Joint Genome Institute"/>
            <person name="Mondo S.J."/>
            <person name="Dannebaum R.O."/>
            <person name="Kuo R.C."/>
            <person name="Labutti K."/>
            <person name="Haridas S."/>
            <person name="Kuo A."/>
            <person name="Salamov A."/>
            <person name="Ahrendt S.R."/>
            <person name="Lipzen A."/>
            <person name="Sullivan W."/>
            <person name="Andreopoulos W.B."/>
            <person name="Clum A."/>
            <person name="Lindquist E."/>
            <person name="Daum C."/>
            <person name="Ramamoorthy G.K."/>
            <person name="Gryganskyi A."/>
            <person name="Culley D."/>
            <person name="Magnuson J.K."/>
            <person name="James T.Y."/>
            <person name="O'Malley M.A."/>
            <person name="Stajich J.E."/>
            <person name="Spatafora J.W."/>
            <person name="Visel A."/>
            <person name="Grigoriev I.V."/>
        </authorList>
    </citation>
    <scope>NUCLEOTIDE SEQUENCE [LARGE SCALE GENOMIC DNA]</scope>
    <source>
        <strain evidence="10 11">JEL800</strain>
    </source>
</reference>
<dbReference type="NCBIfam" id="TIGR01139">
    <property type="entry name" value="cysK"/>
    <property type="match status" value="1"/>
</dbReference>
<feature type="binding site" evidence="7">
    <location>
        <position position="346"/>
    </location>
    <ligand>
        <name>pyridoxal 5'-phosphate</name>
        <dbReference type="ChEBI" id="CHEBI:597326"/>
    </ligand>
</feature>
<evidence type="ECO:0000256" key="6">
    <source>
        <dbReference type="ARBA" id="ARBA00023192"/>
    </source>
</evidence>
<dbReference type="Pfam" id="PF00291">
    <property type="entry name" value="PALP"/>
    <property type="match status" value="1"/>
</dbReference>
<keyword evidence="11" id="KW-1185">Reference proteome</keyword>
<dbReference type="OrthoDB" id="10259545at2759"/>
<comment type="caution">
    <text evidence="10">The sequence shown here is derived from an EMBL/GenBank/DDBJ whole genome shotgun (WGS) entry which is preliminary data.</text>
</comment>
<dbReference type="InterPro" id="IPR036052">
    <property type="entry name" value="TrpB-like_PALP_sf"/>
</dbReference>
<organism evidence="10 11">
    <name type="scientific">Rhizoclosmatium globosum</name>
    <dbReference type="NCBI Taxonomy" id="329046"/>
    <lineage>
        <taxon>Eukaryota</taxon>
        <taxon>Fungi</taxon>
        <taxon>Fungi incertae sedis</taxon>
        <taxon>Chytridiomycota</taxon>
        <taxon>Chytridiomycota incertae sedis</taxon>
        <taxon>Chytridiomycetes</taxon>
        <taxon>Chytridiales</taxon>
        <taxon>Chytriomycetaceae</taxon>
        <taxon>Rhizoclosmatium</taxon>
    </lineage>
</organism>
<evidence type="ECO:0000256" key="2">
    <source>
        <dbReference type="ARBA" id="ARBA00007103"/>
    </source>
</evidence>
<dbReference type="InterPro" id="IPR050214">
    <property type="entry name" value="Cys_Synth/Cystath_Beta-Synth"/>
</dbReference>
<evidence type="ECO:0000256" key="3">
    <source>
        <dbReference type="ARBA" id="ARBA00022605"/>
    </source>
</evidence>